<gene>
    <name evidence="2" type="ORF">S01H4_01027</name>
</gene>
<dbReference type="AlphaFoldDB" id="X0ZAL3"/>
<keyword evidence="1" id="KW-0472">Membrane</keyword>
<reference evidence="2" key="1">
    <citation type="journal article" date="2014" name="Front. Microbiol.">
        <title>High frequency of phylogenetically diverse reductive dehalogenase-homologous genes in deep subseafloor sedimentary metagenomes.</title>
        <authorList>
            <person name="Kawai M."/>
            <person name="Futagami T."/>
            <person name="Toyoda A."/>
            <person name="Takaki Y."/>
            <person name="Nishi S."/>
            <person name="Hori S."/>
            <person name="Arai W."/>
            <person name="Tsubouchi T."/>
            <person name="Morono Y."/>
            <person name="Uchiyama I."/>
            <person name="Ito T."/>
            <person name="Fujiyama A."/>
            <person name="Inagaki F."/>
            <person name="Takami H."/>
        </authorList>
    </citation>
    <scope>NUCLEOTIDE SEQUENCE</scope>
    <source>
        <strain evidence="2">Expedition CK06-06</strain>
    </source>
</reference>
<comment type="caution">
    <text evidence="2">The sequence shown here is derived from an EMBL/GenBank/DDBJ whole genome shotgun (WGS) entry which is preliminary data.</text>
</comment>
<evidence type="ECO:0000256" key="1">
    <source>
        <dbReference type="SAM" id="Phobius"/>
    </source>
</evidence>
<protein>
    <submittedName>
        <fullName evidence="2">Uncharacterized protein</fullName>
    </submittedName>
</protein>
<keyword evidence="1" id="KW-0812">Transmembrane</keyword>
<accession>X0ZAL3</accession>
<keyword evidence="1" id="KW-1133">Transmembrane helix</keyword>
<sequence>MKIFNRIVVIIVLFKIILFSIIAVVNKFANLFFWTDVSNKIINSIAGINIYITGAILLLVVAGCIVLLVFEFRKKE</sequence>
<feature type="transmembrane region" description="Helical" evidence="1">
    <location>
        <begin position="48"/>
        <end position="70"/>
    </location>
</feature>
<organism evidence="2">
    <name type="scientific">marine sediment metagenome</name>
    <dbReference type="NCBI Taxonomy" id="412755"/>
    <lineage>
        <taxon>unclassified sequences</taxon>
        <taxon>metagenomes</taxon>
        <taxon>ecological metagenomes</taxon>
    </lineage>
</organism>
<feature type="transmembrane region" description="Helical" evidence="1">
    <location>
        <begin position="7"/>
        <end position="28"/>
    </location>
</feature>
<evidence type="ECO:0000313" key="2">
    <source>
        <dbReference type="EMBL" id="GAG66495.1"/>
    </source>
</evidence>
<dbReference type="EMBL" id="BART01000170">
    <property type="protein sequence ID" value="GAG66495.1"/>
    <property type="molecule type" value="Genomic_DNA"/>
</dbReference>
<proteinExistence type="predicted"/>
<name>X0ZAL3_9ZZZZ</name>